<dbReference type="STRING" id="590646.G3B4V1"/>
<feature type="domain" description="Nrap protein" evidence="9">
    <location>
        <begin position="488"/>
        <end position="642"/>
    </location>
</feature>
<dbReference type="Pfam" id="PF17403">
    <property type="entry name" value="Nrap_D2"/>
    <property type="match status" value="1"/>
</dbReference>
<feature type="domain" description="Nrap protein" evidence="10">
    <location>
        <begin position="667"/>
        <end position="855"/>
    </location>
</feature>
<evidence type="ECO:0000256" key="5">
    <source>
        <dbReference type="RuleBase" id="RU364032"/>
    </source>
</evidence>
<feature type="domain" description="Nrap protein" evidence="7">
    <location>
        <begin position="185"/>
        <end position="330"/>
    </location>
</feature>
<dbReference type="Pfam" id="PF17405">
    <property type="entry name" value="Nrap_D4"/>
    <property type="match status" value="1"/>
</dbReference>
<keyword evidence="4 5" id="KW-0539">Nucleus</keyword>
<dbReference type="GO" id="GO:0003723">
    <property type="term" value="F:RNA binding"/>
    <property type="evidence" value="ECO:0007669"/>
    <property type="project" value="UniProtKB-KW"/>
</dbReference>
<evidence type="ECO:0000259" key="10">
    <source>
        <dbReference type="Pfam" id="PF17405"/>
    </source>
</evidence>
<evidence type="ECO:0000259" key="11">
    <source>
        <dbReference type="Pfam" id="PF17406"/>
    </source>
</evidence>
<dbReference type="Pfam" id="PF17407">
    <property type="entry name" value="Nrap_D6"/>
    <property type="match status" value="1"/>
</dbReference>
<dbReference type="PANTHER" id="PTHR17972">
    <property type="entry name" value="NUCLEOLAR RNA-ASSOCIATED PROTEIN"/>
    <property type="match status" value="1"/>
</dbReference>
<dbReference type="OrthoDB" id="10251401at2759"/>
<dbReference type="Gene3D" id="3.30.70.3030">
    <property type="match status" value="1"/>
</dbReference>
<dbReference type="GO" id="GO:0006409">
    <property type="term" value="P:tRNA export from nucleus"/>
    <property type="evidence" value="ECO:0007669"/>
    <property type="project" value="TreeGrafter"/>
</dbReference>
<dbReference type="EMBL" id="GL996521">
    <property type="protein sequence ID" value="EGV63877.1"/>
    <property type="molecule type" value="Genomic_DNA"/>
</dbReference>
<comment type="similarity">
    <text evidence="2 5">Belongs to the NRAP family.</text>
</comment>
<comment type="subcellular location">
    <subcellularLocation>
        <location evidence="1 5">Nucleus</location>
        <location evidence="1 5">Nucleolus</location>
    </subcellularLocation>
</comment>
<evidence type="ECO:0000256" key="6">
    <source>
        <dbReference type="SAM" id="MobiDB-lite"/>
    </source>
</evidence>
<evidence type="ECO:0000259" key="9">
    <source>
        <dbReference type="Pfam" id="PF17404"/>
    </source>
</evidence>
<evidence type="ECO:0000259" key="7">
    <source>
        <dbReference type="Pfam" id="PF03813"/>
    </source>
</evidence>
<evidence type="ECO:0000259" key="12">
    <source>
        <dbReference type="Pfam" id="PF17407"/>
    </source>
</evidence>
<sequence>MGKRSSVTSGHAKPRVSAAAAVDTAGSSSKPVHDSRESESEQESESDEEKPQKISHPPSKKQRKQISAQEIQVARETAELFKSNIFKLQIDELIKEVKLKDANIDKIEKVLHKLHDLIRMIPATENLTLEELEARFTSKKVVIPFPDPKPSKVNYKFSYLPPEDVSLVGSFGLKTGVSQNHGMSVDMILTMPKELFQPKDYLNYRALYKRAFYLAYLTDHLIPLTKKHNLPVKISYQYFNDDILYPCLTIESIKTDNPDDLCFHKTKFSIKLIVGLPFGVFENKKLMPNKNCIRIQSDSEELPPTPLYNSSILSSTAFDYYLKYLYTSKKATESFKDACRLGKIWLNQRGFSGSVNKGGFGHFEFAVLMSALLHGGGLNGNKILLHGFSSYQLFKGTIKYLATMDLSSGYLSFSSLIGENIASKFNPNEGFNVPTIFDKNLKLNILWKMTSYSYNLLKHDAIQTLELLNDVVKDRFDPILLHNSNHDQLRYDMLLNITIPDDLIEQFGPLEKITFLTFENFIMNKLYVILKMALGDRATQVVVKLEKFQNVFAIHKRKINSQTNNFIIGLMFNPDECEKLVTKGPDNDDHEEEVIKFRNFWGAKASLRRFKNGTIQNCVVWSIKESEPVTLSIIKYSLDHHLYKDISSNISTELPAFNKKLPIPLLPSGSNQPVISTSSFANLKTSFESLTRAISKLSLPLSVKSMFPASSSLRYTSTLQPVPFAVSNPDFWNEVILQFESSAKWPDELFALEKVKSAFLLKTLDELHKETAYKAFITQDDTIPFNSHITILRVLTPEGFGFKIRVLTERDETMYLRAVSNADKQKARAQDIYLKFNQKYIGVVKHSRTVSTLSHHFPFYSPTVRLFKIWLDSHLLLSHFSEELVELIALKPFVDPAPYSVPHSVENGFLRILEFLASWNWKDTSLILDLVKNDVGGDSYNELDSETFNKLSDKLTIQTQQMIEDNFTKIRKNDPTGIKTQFFIGSKDDPSGILWSNELTLPIASRLTALARSATEIIRSSGVNEINLNLLFVPVLQDYDFIIDIKSHKLSTSAGVLPSNSFKNLINNQTFFPDDIASKYDLTQAYIDDLNRKFGNVIIFSSHSYSFLNNDGHNIITGLFVPATLTKKKFRVNFGINLKPVQDSKDKDTEEVIINKESILDQIRLLGGDLISEVKIKG</sequence>
<feature type="domain" description="Nrap protein" evidence="12">
    <location>
        <begin position="1036"/>
        <end position="1174"/>
    </location>
</feature>
<evidence type="ECO:0000256" key="2">
    <source>
        <dbReference type="ARBA" id="ARBA00006674"/>
    </source>
</evidence>
<reference evidence="13 14" key="1">
    <citation type="journal article" date="2011" name="Proc. Natl. Acad. Sci. U.S.A.">
        <title>Comparative genomics of xylose-fermenting fungi for enhanced biofuel production.</title>
        <authorList>
            <person name="Wohlbach D.J."/>
            <person name="Kuo A."/>
            <person name="Sato T.K."/>
            <person name="Potts K.M."/>
            <person name="Salamov A.A."/>
            <person name="LaButti K.M."/>
            <person name="Sun H."/>
            <person name="Clum A."/>
            <person name="Pangilinan J.L."/>
            <person name="Lindquist E.A."/>
            <person name="Lucas S."/>
            <person name="Lapidus A."/>
            <person name="Jin M."/>
            <person name="Gunawan C."/>
            <person name="Balan V."/>
            <person name="Dale B.E."/>
            <person name="Jeffries T.W."/>
            <person name="Zinkel R."/>
            <person name="Barry K.W."/>
            <person name="Grigoriev I.V."/>
            <person name="Gasch A.P."/>
        </authorList>
    </citation>
    <scope>NUCLEOTIDE SEQUENCE [LARGE SCALE GENOMIC DNA]</scope>
    <source>
        <strain evidence="14">ATCC 10573 / BCRC 21748 / CBS 615 / JCM 9827 / NBRC 10315 / NRRL Y-1498 / VKM Y-70</strain>
    </source>
</reference>
<dbReference type="Pfam" id="PF17406">
    <property type="entry name" value="Nrap_D5"/>
    <property type="match status" value="1"/>
</dbReference>
<dbReference type="Pfam" id="PF17404">
    <property type="entry name" value="Nrap_D3"/>
    <property type="match status" value="1"/>
</dbReference>
<dbReference type="eggNOG" id="KOG2054">
    <property type="taxonomic scope" value="Eukaryota"/>
</dbReference>
<dbReference type="Gene3D" id="3.30.70.3020">
    <property type="match status" value="1"/>
</dbReference>
<dbReference type="Proteomes" id="UP000000707">
    <property type="component" value="Unassembled WGS sequence"/>
</dbReference>
<feature type="domain" description="Nrap protein" evidence="8">
    <location>
        <begin position="334"/>
        <end position="482"/>
    </location>
</feature>
<dbReference type="InterPro" id="IPR035369">
    <property type="entry name" value="Nrap_D4"/>
</dbReference>
<evidence type="ECO:0000256" key="4">
    <source>
        <dbReference type="ARBA" id="ARBA00023242"/>
    </source>
</evidence>
<dbReference type="PANTHER" id="PTHR17972:SF0">
    <property type="entry name" value="NUCLEOLAR PROTEIN 6"/>
    <property type="match status" value="1"/>
</dbReference>
<keyword evidence="3 5" id="KW-0694">RNA-binding</keyword>
<dbReference type="InterPro" id="IPR035367">
    <property type="entry name" value="Nrap_D2"/>
</dbReference>
<dbReference type="GO" id="GO:0032545">
    <property type="term" value="C:CURI complex"/>
    <property type="evidence" value="ECO:0007669"/>
    <property type="project" value="TreeGrafter"/>
</dbReference>
<dbReference type="InterPro" id="IPR035371">
    <property type="entry name" value="Nrap_D6"/>
</dbReference>
<keyword evidence="5" id="KW-0698">rRNA processing</keyword>
<organism evidence="14">
    <name type="scientific">Candida tenuis (strain ATCC 10573 / BCRC 21748 / CBS 615 / JCM 9827 / NBRC 10315 / NRRL Y-1498 / VKM Y-70)</name>
    <name type="common">Yeast</name>
    <name type="synonym">Yamadazyma tenuis</name>
    <dbReference type="NCBI Taxonomy" id="590646"/>
    <lineage>
        <taxon>Eukaryota</taxon>
        <taxon>Fungi</taxon>
        <taxon>Dikarya</taxon>
        <taxon>Ascomycota</taxon>
        <taxon>Saccharomycotina</taxon>
        <taxon>Pichiomycetes</taxon>
        <taxon>Debaryomycetaceae</taxon>
        <taxon>Yamadazyma</taxon>
    </lineage>
</organism>
<keyword evidence="5" id="KW-0687">Ribonucleoprotein</keyword>
<evidence type="ECO:0000256" key="1">
    <source>
        <dbReference type="ARBA" id="ARBA00004604"/>
    </source>
</evidence>
<dbReference type="GO" id="GO:0034456">
    <property type="term" value="C:UTP-C complex"/>
    <property type="evidence" value="ECO:0007669"/>
    <property type="project" value="TreeGrafter"/>
</dbReference>
<dbReference type="AlphaFoldDB" id="G3B4V1"/>
<dbReference type="InterPro" id="IPR035082">
    <property type="entry name" value="Nrap_D1"/>
</dbReference>
<feature type="region of interest" description="Disordered" evidence="6">
    <location>
        <begin position="1"/>
        <end position="68"/>
    </location>
</feature>
<feature type="domain" description="Nrap protein" evidence="11">
    <location>
        <begin position="857"/>
        <end position="1033"/>
    </location>
</feature>
<dbReference type="InterPro" id="IPR005554">
    <property type="entry name" value="NOL6/Upt22"/>
</dbReference>
<keyword evidence="14" id="KW-1185">Reference proteome</keyword>
<evidence type="ECO:0000259" key="8">
    <source>
        <dbReference type="Pfam" id="PF17403"/>
    </source>
</evidence>
<keyword evidence="5" id="KW-0690">Ribosome biogenesis</keyword>
<dbReference type="GO" id="GO:0006364">
    <property type="term" value="P:rRNA processing"/>
    <property type="evidence" value="ECO:0007669"/>
    <property type="project" value="UniProtKB-KW"/>
</dbReference>
<accession>G3B4V1</accession>
<proteinExistence type="inferred from homology"/>
<dbReference type="InterPro" id="IPR035370">
    <property type="entry name" value="Nrap_D5"/>
</dbReference>
<evidence type="ECO:0000313" key="13">
    <source>
        <dbReference type="EMBL" id="EGV63877.1"/>
    </source>
</evidence>
<dbReference type="Pfam" id="PF03813">
    <property type="entry name" value="Nrap"/>
    <property type="match status" value="1"/>
</dbReference>
<evidence type="ECO:0000256" key="3">
    <source>
        <dbReference type="ARBA" id="ARBA00022884"/>
    </source>
</evidence>
<protein>
    <recommendedName>
        <fullName evidence="5">U3 small nucleolar RNA-associated protein 22</fullName>
    </recommendedName>
</protein>
<gene>
    <name evidence="13" type="ORF">CANTEDRAFT_97903</name>
</gene>
<name>G3B4V1_CANTC</name>
<dbReference type="InterPro" id="IPR035368">
    <property type="entry name" value="Nrap_D3"/>
</dbReference>
<evidence type="ECO:0000313" key="14">
    <source>
        <dbReference type="Proteomes" id="UP000000707"/>
    </source>
</evidence>
<dbReference type="Gene3D" id="1.10.1410.10">
    <property type="match status" value="2"/>
</dbReference>
<dbReference type="HOGENOM" id="CLU_003502_1_0_1"/>
<dbReference type="GO" id="GO:0032040">
    <property type="term" value="C:small-subunit processome"/>
    <property type="evidence" value="ECO:0007669"/>
    <property type="project" value="TreeGrafter"/>
</dbReference>